<keyword evidence="3" id="KW-0670">Pyruvate</keyword>
<name>A0A1I2X8A8_9FIRM</name>
<gene>
    <name evidence="3" type="ORF">SAMN05660649_03812</name>
</gene>
<feature type="domain" description="PEP-utilising enzyme mobile" evidence="1">
    <location>
        <begin position="769"/>
        <end position="839"/>
    </location>
</feature>
<sequence length="846" mass="93229">MIKNNAGQQEESKYVLTLRAPEVAFPDQAGIKAANLSRLLVLGFPVPDGIVITTTAFKAHVSAAVTNPEQAIDEIEKKSLPPSVEEAIRLALAPFGNTPLAVRSSGVAEDLAGASFAGQYETVLGVRGNTAVFDAVRKCWASAFSHHIRTYQAAWELVSGQMALLIQPLIEADAAGVAFTANPVTGDCSETVVSAVRGLGDRLVSGLVSPDEWLVQEEQAICRSAPEGALKEREVLAIAELARQVEAHYGVPQDIEWALGNGKLYLLQARPITTLSNTEAVETVPVPVELPSGYWERADSHYPQPLYPLTRSILLPAANQGFRRMCAEFGLLYETAEEREIGGWVYLRTVPLGGKDRQPPPDWLLRLLIHLPPLRARIRNCEEALRADKAGKWIEQWHTKLKNNLMKRLVDLRDTNLQVLSAESLAKHTAALNLLLRESQEIHMMLNQSLNQLLAEFVFTCRDLLGWNEEQAFDMLIGLSEKSSAPSLALARLAQLVREKPVLVNLLQQIDQHTTKRMAAADADFAELFAEYQREFGCRTIRYELADPALAETPDLFLKLISDQIKRGYDPEENNRLLEEKRARLVDQANRLLSGRPVERERFERILDRAERAYPVREEHGFYDTSVPLALLRFAALEIGNRLVKHKQIAEQADVFFLVLDEALSALGNGAVQHELVSRRKGERAWVLAHPGSASYGKLPQAPSFAALPAKVRFVHEAVFWSYERVFATTASGRRQADAQLLKGIAASAGRYTGPVRVILDESEFHKIQAGDVLICPITSPVWSVLFPIVGALVTDSGGFLSHSAIIAREYRIPAVVAAGNATQLLRDGQVVTVDGLAGTITVEGL</sequence>
<dbReference type="EMBL" id="FOOX01000016">
    <property type="protein sequence ID" value="SFH09179.1"/>
    <property type="molecule type" value="Genomic_DNA"/>
</dbReference>
<dbReference type="STRING" id="341036.SAMN05660649_03812"/>
<dbReference type="RefSeq" id="WP_092473309.1">
    <property type="nucleotide sequence ID" value="NZ_FOOX01000016.1"/>
</dbReference>
<evidence type="ECO:0000259" key="1">
    <source>
        <dbReference type="Pfam" id="PF00391"/>
    </source>
</evidence>
<proteinExistence type="predicted"/>
<dbReference type="SUPFAM" id="SSF56059">
    <property type="entry name" value="Glutathione synthetase ATP-binding domain-like"/>
    <property type="match status" value="1"/>
</dbReference>
<dbReference type="Gene3D" id="3.30.470.20">
    <property type="entry name" value="ATP-grasp fold, B domain"/>
    <property type="match status" value="2"/>
</dbReference>
<dbReference type="GO" id="GO:0005524">
    <property type="term" value="F:ATP binding"/>
    <property type="evidence" value="ECO:0007669"/>
    <property type="project" value="InterPro"/>
</dbReference>
<organism evidence="3 4">
    <name type="scientific">Desulfotruncus arcticus DSM 17038</name>
    <dbReference type="NCBI Taxonomy" id="1121424"/>
    <lineage>
        <taxon>Bacteria</taxon>
        <taxon>Bacillati</taxon>
        <taxon>Bacillota</taxon>
        <taxon>Clostridia</taxon>
        <taxon>Eubacteriales</taxon>
        <taxon>Desulfallaceae</taxon>
        <taxon>Desulfotruncus</taxon>
    </lineage>
</organism>
<evidence type="ECO:0000313" key="3">
    <source>
        <dbReference type="EMBL" id="SFH09179.1"/>
    </source>
</evidence>
<feature type="domain" description="Pyruvate phosphate dikinase AMP/ATP-binding" evidence="2">
    <location>
        <begin position="28"/>
        <end position="219"/>
    </location>
</feature>
<dbReference type="OrthoDB" id="9765468at2"/>
<dbReference type="SUPFAM" id="SSF52009">
    <property type="entry name" value="Phosphohistidine domain"/>
    <property type="match status" value="1"/>
</dbReference>
<dbReference type="Gene3D" id="3.30.1490.20">
    <property type="entry name" value="ATP-grasp fold, A domain"/>
    <property type="match status" value="1"/>
</dbReference>
<dbReference type="InterPro" id="IPR013815">
    <property type="entry name" value="ATP_grasp_subdomain_1"/>
</dbReference>
<evidence type="ECO:0000259" key="2">
    <source>
        <dbReference type="Pfam" id="PF01326"/>
    </source>
</evidence>
<dbReference type="PANTHER" id="PTHR43615:SF1">
    <property type="entry name" value="PPDK_N DOMAIN-CONTAINING PROTEIN"/>
    <property type="match status" value="1"/>
</dbReference>
<dbReference type="InterPro" id="IPR008279">
    <property type="entry name" value="PEP-util_enz_mobile_dom"/>
</dbReference>
<dbReference type="GO" id="GO:0016301">
    <property type="term" value="F:kinase activity"/>
    <property type="evidence" value="ECO:0007669"/>
    <property type="project" value="UniProtKB-KW"/>
</dbReference>
<dbReference type="Gene3D" id="3.50.30.10">
    <property type="entry name" value="Phosphohistidine domain"/>
    <property type="match status" value="1"/>
</dbReference>
<accession>A0A1I2X8A8</accession>
<dbReference type="AlphaFoldDB" id="A0A1I2X8A8"/>
<dbReference type="InterPro" id="IPR002192">
    <property type="entry name" value="PPDK_AMP/ATP-bd"/>
</dbReference>
<evidence type="ECO:0000313" key="4">
    <source>
        <dbReference type="Proteomes" id="UP000199337"/>
    </source>
</evidence>
<protein>
    <submittedName>
        <fullName evidence="3">Pyruvate, water dikinase</fullName>
    </submittedName>
</protein>
<dbReference type="Proteomes" id="UP000199337">
    <property type="component" value="Unassembled WGS sequence"/>
</dbReference>
<reference evidence="4" key="1">
    <citation type="submission" date="2016-10" db="EMBL/GenBank/DDBJ databases">
        <authorList>
            <person name="Varghese N."/>
            <person name="Submissions S."/>
        </authorList>
    </citation>
    <scope>NUCLEOTIDE SEQUENCE [LARGE SCALE GENOMIC DNA]</scope>
    <source>
        <strain evidence="4">DSM 17038</strain>
    </source>
</reference>
<keyword evidence="3" id="KW-0418">Kinase</keyword>
<feature type="domain" description="Pyruvate phosphate dikinase AMP/ATP-binding" evidence="2">
    <location>
        <begin position="229"/>
        <end position="281"/>
    </location>
</feature>
<dbReference type="Pfam" id="PF01326">
    <property type="entry name" value="PPDK_N"/>
    <property type="match status" value="2"/>
</dbReference>
<dbReference type="InterPro" id="IPR036637">
    <property type="entry name" value="Phosphohistidine_dom_sf"/>
</dbReference>
<keyword evidence="3" id="KW-0808">Transferase</keyword>
<keyword evidence="4" id="KW-1185">Reference proteome</keyword>
<dbReference type="InterPro" id="IPR051549">
    <property type="entry name" value="PEP_Utilizing_Enz"/>
</dbReference>
<dbReference type="PANTHER" id="PTHR43615">
    <property type="entry name" value="PHOSPHOENOLPYRUVATE SYNTHASE-RELATED"/>
    <property type="match status" value="1"/>
</dbReference>
<dbReference type="Pfam" id="PF00391">
    <property type="entry name" value="PEP-utilizers"/>
    <property type="match status" value="1"/>
</dbReference>